<dbReference type="SUPFAM" id="SSF54913">
    <property type="entry name" value="GlnB-like"/>
    <property type="match status" value="1"/>
</dbReference>
<dbReference type="Gene3D" id="3.30.70.120">
    <property type="match status" value="1"/>
</dbReference>
<evidence type="ECO:0000313" key="2">
    <source>
        <dbReference type="EMBL" id="MDQ1029492.1"/>
    </source>
</evidence>
<dbReference type="InterPro" id="IPR003793">
    <property type="entry name" value="UPF0166"/>
</dbReference>
<gene>
    <name evidence="2" type="ORF">QF035_007074</name>
</gene>
<reference evidence="2 3" key="1">
    <citation type="submission" date="2023-07" db="EMBL/GenBank/DDBJ databases">
        <title>Comparative genomics of wheat-associated soil bacteria to identify genetic determinants of phenazine resistance.</title>
        <authorList>
            <person name="Mouncey N."/>
        </authorList>
    </citation>
    <scope>NUCLEOTIDE SEQUENCE [LARGE SCALE GENOMIC DNA]</scope>
    <source>
        <strain evidence="2 3">V2I4</strain>
    </source>
</reference>
<keyword evidence="3" id="KW-1185">Reference proteome</keyword>
<organism evidence="2 3">
    <name type="scientific">Streptomyces umbrinus</name>
    <dbReference type="NCBI Taxonomy" id="67370"/>
    <lineage>
        <taxon>Bacteria</taxon>
        <taxon>Bacillati</taxon>
        <taxon>Actinomycetota</taxon>
        <taxon>Actinomycetes</taxon>
        <taxon>Kitasatosporales</taxon>
        <taxon>Streptomycetaceae</taxon>
        <taxon>Streptomyces</taxon>
        <taxon>Streptomyces phaeochromogenes group</taxon>
    </lineage>
</organism>
<dbReference type="EMBL" id="JAUSZI010000002">
    <property type="protein sequence ID" value="MDQ1029492.1"/>
    <property type="molecule type" value="Genomic_DNA"/>
</dbReference>
<dbReference type="InterPro" id="IPR011322">
    <property type="entry name" value="N-reg_PII-like_a/b"/>
</dbReference>
<dbReference type="PANTHER" id="PTHR35983:SF1">
    <property type="entry name" value="UPF0166 PROTEIN TM_0021"/>
    <property type="match status" value="1"/>
</dbReference>
<dbReference type="PANTHER" id="PTHR35983">
    <property type="entry name" value="UPF0166 PROTEIN TM_0021"/>
    <property type="match status" value="1"/>
</dbReference>
<name>A0ABU0T0Z7_9ACTN</name>
<dbReference type="RefSeq" id="WP_307524700.1">
    <property type="nucleotide sequence ID" value="NZ_JAUSZI010000002.1"/>
</dbReference>
<sequence length="109" mass="11825">MTLSGHAVRATVFLSEGSVWNGRLLHREILERALALGLAGATASRGTEGFGRGSTLHTDRLESFADGLPIMITVIDASDRIHDFLSREEALIAQCVVVLDDVEVFRSCE</sequence>
<dbReference type="Pfam" id="PF02641">
    <property type="entry name" value="DUF190"/>
    <property type="match status" value="1"/>
</dbReference>
<protein>
    <submittedName>
        <fullName evidence="2">PII-like signaling protein</fullName>
    </submittedName>
</protein>
<dbReference type="Proteomes" id="UP001230328">
    <property type="component" value="Unassembled WGS sequence"/>
</dbReference>
<comment type="caution">
    <text evidence="2">The sequence shown here is derived from an EMBL/GenBank/DDBJ whole genome shotgun (WGS) entry which is preliminary data.</text>
</comment>
<accession>A0ABU0T0Z7</accession>
<evidence type="ECO:0000313" key="3">
    <source>
        <dbReference type="Proteomes" id="UP001230328"/>
    </source>
</evidence>
<evidence type="ECO:0000256" key="1">
    <source>
        <dbReference type="ARBA" id="ARBA00010554"/>
    </source>
</evidence>
<comment type="similarity">
    <text evidence="1">Belongs to the UPF0166 family.</text>
</comment>
<dbReference type="InterPro" id="IPR015867">
    <property type="entry name" value="N-reg_PII/ATP_PRibTrfase_C"/>
</dbReference>
<proteinExistence type="inferred from homology"/>